<gene>
    <name evidence="10" type="ORF">SBA5_1030002</name>
</gene>
<evidence type="ECO:0000256" key="4">
    <source>
        <dbReference type="ARBA" id="ARBA00022989"/>
    </source>
</evidence>
<keyword evidence="2" id="KW-1003">Cell membrane</keyword>
<feature type="domain" description="ABC3 transporter permease C-terminal" evidence="8">
    <location>
        <begin position="767"/>
        <end position="873"/>
    </location>
</feature>
<dbReference type="NCBIfam" id="NF038403">
    <property type="entry name" value="perm_prefix_1"/>
    <property type="match status" value="1"/>
</dbReference>
<feature type="transmembrane region" description="Helical" evidence="7">
    <location>
        <begin position="405"/>
        <end position="428"/>
    </location>
</feature>
<dbReference type="OrthoDB" id="100065at2"/>
<feature type="transmembrane region" description="Helical" evidence="7">
    <location>
        <begin position="349"/>
        <end position="373"/>
    </location>
</feature>
<reference evidence="11" key="1">
    <citation type="submission" date="2018-02" db="EMBL/GenBank/DDBJ databases">
        <authorList>
            <person name="Hausmann B."/>
        </authorList>
    </citation>
    <scope>NUCLEOTIDE SEQUENCE [LARGE SCALE GENOMIC DNA]</scope>
    <source>
        <strain evidence="11">Peat soil MAG SbA5</strain>
    </source>
</reference>
<evidence type="ECO:0000256" key="1">
    <source>
        <dbReference type="ARBA" id="ARBA00004651"/>
    </source>
</evidence>
<comment type="subcellular location">
    <subcellularLocation>
        <location evidence="1">Cell membrane</location>
        <topology evidence="1">Multi-pass membrane protein</topology>
    </subcellularLocation>
</comment>
<dbReference type="NCBIfam" id="TIGR03434">
    <property type="entry name" value="ADOP"/>
    <property type="match status" value="1"/>
</dbReference>
<evidence type="ECO:0000313" key="11">
    <source>
        <dbReference type="Proteomes" id="UP000239735"/>
    </source>
</evidence>
<dbReference type="InterPro" id="IPR003838">
    <property type="entry name" value="ABC3_permease_C"/>
</dbReference>
<evidence type="ECO:0000313" key="10">
    <source>
        <dbReference type="EMBL" id="SPE17556.1"/>
    </source>
</evidence>
<keyword evidence="3 7" id="KW-0812">Transmembrane</keyword>
<dbReference type="GO" id="GO:0005886">
    <property type="term" value="C:plasma membrane"/>
    <property type="evidence" value="ECO:0007669"/>
    <property type="project" value="UniProtKB-SubCell"/>
</dbReference>
<evidence type="ECO:0000256" key="5">
    <source>
        <dbReference type="ARBA" id="ARBA00023136"/>
    </source>
</evidence>
<dbReference type="EMBL" id="OKRB01000006">
    <property type="protein sequence ID" value="SPE17556.1"/>
    <property type="molecule type" value="Genomic_DNA"/>
</dbReference>
<keyword evidence="5 7" id="KW-0472">Membrane</keyword>
<evidence type="ECO:0000259" key="8">
    <source>
        <dbReference type="Pfam" id="PF02687"/>
    </source>
</evidence>
<feature type="transmembrane region" description="Helical" evidence="7">
    <location>
        <begin position="94"/>
        <end position="121"/>
    </location>
</feature>
<dbReference type="PANTHER" id="PTHR30572">
    <property type="entry name" value="MEMBRANE COMPONENT OF TRANSPORTER-RELATED"/>
    <property type="match status" value="1"/>
</dbReference>
<feature type="domain" description="ABC3 transporter permease C-terminal" evidence="8">
    <location>
        <begin position="356"/>
        <end position="472"/>
    </location>
</feature>
<evidence type="ECO:0000256" key="2">
    <source>
        <dbReference type="ARBA" id="ARBA00022475"/>
    </source>
</evidence>
<evidence type="ECO:0000256" key="6">
    <source>
        <dbReference type="ARBA" id="ARBA00038076"/>
    </source>
</evidence>
<organism evidence="10 11">
    <name type="scientific">Candidatus Sulfuritelmatomonas gaucii</name>
    <dbReference type="NCBI Taxonomy" id="2043161"/>
    <lineage>
        <taxon>Bacteria</taxon>
        <taxon>Pseudomonadati</taxon>
        <taxon>Acidobacteriota</taxon>
        <taxon>Terriglobia</taxon>
        <taxon>Terriglobales</taxon>
        <taxon>Acidobacteriaceae</taxon>
        <taxon>Candidatus Sulfuritelmatomonas</taxon>
    </lineage>
</organism>
<dbReference type="AlphaFoldDB" id="A0A2N9L2J7"/>
<evidence type="ECO:0000259" key="9">
    <source>
        <dbReference type="Pfam" id="PF12704"/>
    </source>
</evidence>
<feature type="transmembrane region" description="Helical" evidence="7">
    <location>
        <begin position="845"/>
        <end position="864"/>
    </location>
</feature>
<dbReference type="InterPro" id="IPR050250">
    <property type="entry name" value="Macrolide_Exporter_MacB"/>
</dbReference>
<proteinExistence type="inferred from homology"/>
<comment type="similarity">
    <text evidence="6">Belongs to the ABC-4 integral membrane protein family.</text>
</comment>
<dbReference type="InterPro" id="IPR025857">
    <property type="entry name" value="MacB_PCD"/>
</dbReference>
<feature type="transmembrane region" description="Helical" evidence="7">
    <location>
        <begin position="448"/>
        <end position="472"/>
    </location>
</feature>
<sequence>MPGRIVSFFRNLLHKNAVEQALDDELRSSVELLSEEKMKEGLSRSEARRRALIELGGVEQVRTKVREIRVGRLLEDFAADLRFTNRTLAKSSGFTLTAIVTLALGIGANAVVFSVLNALLLRPVNVPNAHNFYLVQRFHVPPQAYPDYLDLRDRNWTFESMMAVKFVGEVGVDTGGNPSTAWPVLTSGNYFDALGIRPYLGRFFHASDEKGVNSAPYVVLSYAYWRSHFDEDRGVVGRTVEINKHPFTVVGVAPSEFRGTDLIFSPAFWIPIVDEPTVLSINSLQNRSEHNLWVMGRLKPGVTPAEAAADLNALGSWLSKTYPADDDGIKFTLGSPGLLGDALEGPTRAFMAGLMLLAGLILLAACANLGSLFAARAADRSKEVALRLALGSRHARILRQLLTEALLVSIAGGAIGLFGSVQILHALSAWNPFPDAPINIPVNPDVRTYAVALLLAVASGLLFGIVPVRQVLCADPWQMIRTGTRGTGALRRFTLRDVLLVAQIAICAVLVTSSLVAVRGLVRSLHGRYGFEPQNAIVVQSDLHMAGYANNQTAAMQRRMLDAVAAIPGVSAVGFADDLPLSIGGSDSFVYSDSATDFRPTNRAADAMNYSISPGYLRAAETRLLAGRDVTFNDDLKAPAVILVNRQFAVELFGSVDKAVGAHFKLFGGSRVEVVGVIEDGKYRTLTEDQQPAMFFPFLQNDSSNTWLVVRSKRDPSEMAAALESTLHGIDSGLPLTIAAWTEEMGFALFAARVASVALGVMGLPGAMLAITGVFGMASYVVSRRLRELGIRVALGAGKRAVLSASLGRALRLLAIGSAAGLVLGVLAARVLSHIVYQATPMDPMVLGGVVAAMLLIGLAASWIPARRALAADPLLLLREE</sequence>
<feature type="transmembrane region" description="Helical" evidence="7">
    <location>
        <begin position="757"/>
        <end position="782"/>
    </location>
</feature>
<name>A0A2N9L2J7_9BACT</name>
<dbReference type="Pfam" id="PF12704">
    <property type="entry name" value="MacB_PCD"/>
    <property type="match status" value="2"/>
</dbReference>
<dbReference type="Pfam" id="PF02687">
    <property type="entry name" value="FtsX"/>
    <property type="match status" value="2"/>
</dbReference>
<dbReference type="Proteomes" id="UP000239735">
    <property type="component" value="Unassembled WGS sequence"/>
</dbReference>
<dbReference type="InterPro" id="IPR047928">
    <property type="entry name" value="Perm_prefix_1"/>
</dbReference>
<feature type="domain" description="MacB-like periplasmic core" evidence="9">
    <location>
        <begin position="95"/>
        <end position="313"/>
    </location>
</feature>
<accession>A0A2N9L2J7</accession>
<evidence type="ECO:0000256" key="7">
    <source>
        <dbReference type="SAM" id="Phobius"/>
    </source>
</evidence>
<dbReference type="PANTHER" id="PTHR30572:SF4">
    <property type="entry name" value="ABC TRANSPORTER PERMEASE YTRF"/>
    <property type="match status" value="1"/>
</dbReference>
<dbReference type="InterPro" id="IPR017800">
    <property type="entry name" value="ADOP"/>
</dbReference>
<feature type="transmembrane region" description="Helical" evidence="7">
    <location>
        <begin position="810"/>
        <end position="833"/>
    </location>
</feature>
<protein>
    <recommendedName>
        <fullName evidence="12">Permease</fullName>
    </recommendedName>
</protein>
<dbReference type="GO" id="GO:0022857">
    <property type="term" value="F:transmembrane transporter activity"/>
    <property type="evidence" value="ECO:0007669"/>
    <property type="project" value="TreeGrafter"/>
</dbReference>
<feature type="domain" description="MacB-like periplasmic core" evidence="9">
    <location>
        <begin position="501"/>
        <end position="725"/>
    </location>
</feature>
<feature type="transmembrane region" description="Helical" evidence="7">
    <location>
        <begin position="493"/>
        <end position="518"/>
    </location>
</feature>
<keyword evidence="4 7" id="KW-1133">Transmembrane helix</keyword>
<evidence type="ECO:0008006" key="12">
    <source>
        <dbReference type="Google" id="ProtNLM"/>
    </source>
</evidence>
<evidence type="ECO:0000256" key="3">
    <source>
        <dbReference type="ARBA" id="ARBA00022692"/>
    </source>
</evidence>